<evidence type="ECO:0000256" key="1">
    <source>
        <dbReference type="ARBA" id="ARBA00004651"/>
    </source>
</evidence>
<feature type="transmembrane region" description="Helical" evidence="7">
    <location>
        <begin position="154"/>
        <end position="170"/>
    </location>
</feature>
<keyword evidence="2" id="KW-0813">Transport</keyword>
<dbReference type="Gene3D" id="1.20.1250.20">
    <property type="entry name" value="MFS general substrate transporter like domains"/>
    <property type="match status" value="1"/>
</dbReference>
<feature type="transmembrane region" description="Helical" evidence="7">
    <location>
        <begin position="16"/>
        <end position="42"/>
    </location>
</feature>
<dbReference type="InterPro" id="IPR011701">
    <property type="entry name" value="MFS"/>
</dbReference>
<organism evidence="8 9">
    <name type="scientific">Caproicibacterium amylolyticum</name>
    <dbReference type="NCBI Taxonomy" id="2766537"/>
    <lineage>
        <taxon>Bacteria</taxon>
        <taxon>Bacillati</taxon>
        <taxon>Bacillota</taxon>
        <taxon>Clostridia</taxon>
        <taxon>Eubacteriales</taxon>
        <taxon>Oscillospiraceae</taxon>
        <taxon>Caproicibacterium</taxon>
    </lineage>
</organism>
<dbReference type="PRINTS" id="PR01988">
    <property type="entry name" value="EXPORTERBACE"/>
</dbReference>
<protein>
    <submittedName>
        <fullName evidence="8">MFS transporter</fullName>
    </submittedName>
</protein>
<feature type="transmembrane region" description="Helical" evidence="7">
    <location>
        <begin position="321"/>
        <end position="344"/>
    </location>
</feature>
<evidence type="ECO:0000256" key="5">
    <source>
        <dbReference type="ARBA" id="ARBA00022989"/>
    </source>
</evidence>
<feature type="transmembrane region" description="Helical" evidence="7">
    <location>
        <begin position="295"/>
        <end position="315"/>
    </location>
</feature>
<sequence>MEEETQSKNKLMNRDFVLLWQGTAVSTIGNVLYSIAIGIWVYNATGSTALMGVMSSFTYLIAFLLGPFAGVLTDRLNRRNILVVADAVRGVLMLGIAWFAFQNTLAVWQVLLVAFLAAVCNVFFTPASSTIAVQLVKSADLMRAQSMMQGTTSLIGLIGNAVSGFLIVVFGVPLMVMLNGISFLLSAVTEWFIRVPRQSGEGEKLSVKLVFEDFRLGLQYLKSKPGILQAFAAAFLMNLCAAGFGAVVYPWTQAKGMNVAEYGLFLGVESGASVVATLLLSAVRISPKYRYRIMAVNIVLSLACSITTMLLHGFLPCTVSNALSAFTNVTFNMVMSSALILMIDEQHRGKALGILTAITEGGVAGSMLLYGALSEIWGVQAVALAGAVLTVLPLILLLKNNPLRKALSEELKA</sequence>
<evidence type="ECO:0000256" key="7">
    <source>
        <dbReference type="SAM" id="Phobius"/>
    </source>
</evidence>
<dbReference type="RefSeq" id="WP_212506335.1">
    <property type="nucleotide sequence ID" value="NZ_CP060696.1"/>
</dbReference>
<proteinExistence type="predicted"/>
<dbReference type="CDD" id="cd06173">
    <property type="entry name" value="MFS_MefA_like"/>
    <property type="match status" value="1"/>
</dbReference>
<dbReference type="EMBL" id="CP060696">
    <property type="protein sequence ID" value="QNO17267.1"/>
    <property type="molecule type" value="Genomic_DNA"/>
</dbReference>
<dbReference type="SUPFAM" id="SSF103473">
    <property type="entry name" value="MFS general substrate transporter"/>
    <property type="match status" value="1"/>
</dbReference>
<dbReference type="GO" id="GO:0005886">
    <property type="term" value="C:plasma membrane"/>
    <property type="evidence" value="ECO:0007669"/>
    <property type="project" value="UniProtKB-SubCell"/>
</dbReference>
<evidence type="ECO:0000256" key="3">
    <source>
        <dbReference type="ARBA" id="ARBA00022475"/>
    </source>
</evidence>
<dbReference type="Proteomes" id="UP000516046">
    <property type="component" value="Chromosome"/>
</dbReference>
<evidence type="ECO:0000313" key="9">
    <source>
        <dbReference type="Proteomes" id="UP000516046"/>
    </source>
</evidence>
<feature type="transmembrane region" description="Helical" evidence="7">
    <location>
        <begin position="81"/>
        <end position="101"/>
    </location>
</feature>
<evidence type="ECO:0000256" key="6">
    <source>
        <dbReference type="ARBA" id="ARBA00023136"/>
    </source>
</evidence>
<keyword evidence="5 7" id="KW-1133">Transmembrane helix</keyword>
<dbReference type="PANTHER" id="PTHR43266:SF2">
    <property type="entry name" value="MAJOR FACILITATOR SUPERFAMILY (MFS) PROFILE DOMAIN-CONTAINING PROTEIN"/>
    <property type="match status" value="1"/>
</dbReference>
<keyword evidence="6 7" id="KW-0472">Membrane</keyword>
<feature type="transmembrane region" description="Helical" evidence="7">
    <location>
        <begin position="230"/>
        <end position="251"/>
    </location>
</feature>
<dbReference type="KEGG" id="caml:H6X83_09945"/>
<dbReference type="Pfam" id="PF07690">
    <property type="entry name" value="MFS_1"/>
    <property type="match status" value="1"/>
</dbReference>
<feature type="transmembrane region" description="Helical" evidence="7">
    <location>
        <begin position="376"/>
        <end position="398"/>
    </location>
</feature>
<accession>A0A7G9WF05</accession>
<comment type="subcellular location">
    <subcellularLocation>
        <location evidence="1">Cell membrane</location>
        <topology evidence="1">Multi-pass membrane protein</topology>
    </subcellularLocation>
</comment>
<feature type="transmembrane region" description="Helical" evidence="7">
    <location>
        <begin position="107"/>
        <end position="133"/>
    </location>
</feature>
<evidence type="ECO:0000313" key="8">
    <source>
        <dbReference type="EMBL" id="QNO17267.1"/>
    </source>
</evidence>
<keyword evidence="4 7" id="KW-0812">Transmembrane</keyword>
<dbReference type="AlphaFoldDB" id="A0A7G9WF05"/>
<evidence type="ECO:0000256" key="4">
    <source>
        <dbReference type="ARBA" id="ARBA00022692"/>
    </source>
</evidence>
<feature type="transmembrane region" description="Helical" evidence="7">
    <location>
        <begin position="48"/>
        <end position="69"/>
    </location>
</feature>
<keyword evidence="3" id="KW-1003">Cell membrane</keyword>
<evidence type="ECO:0000256" key="2">
    <source>
        <dbReference type="ARBA" id="ARBA00022448"/>
    </source>
</evidence>
<dbReference type="GO" id="GO:0022857">
    <property type="term" value="F:transmembrane transporter activity"/>
    <property type="evidence" value="ECO:0007669"/>
    <property type="project" value="InterPro"/>
</dbReference>
<keyword evidence="9" id="KW-1185">Reference proteome</keyword>
<gene>
    <name evidence="8" type="ORF">H6X83_09945</name>
</gene>
<dbReference type="InterPro" id="IPR022324">
    <property type="entry name" value="Bacilysin_exporter_BacE_put"/>
</dbReference>
<reference evidence="8 9" key="1">
    <citation type="submission" date="2020-08" db="EMBL/GenBank/DDBJ databases">
        <authorList>
            <person name="Ren C."/>
            <person name="Gu Y."/>
            <person name="Xu Y."/>
        </authorList>
    </citation>
    <scope>NUCLEOTIDE SEQUENCE [LARGE SCALE GENOMIC DNA]</scope>
    <source>
        <strain evidence="8 9">LBM18003</strain>
    </source>
</reference>
<feature type="transmembrane region" description="Helical" evidence="7">
    <location>
        <begin position="263"/>
        <end position="283"/>
    </location>
</feature>
<dbReference type="InterPro" id="IPR036259">
    <property type="entry name" value="MFS_trans_sf"/>
</dbReference>
<dbReference type="PANTHER" id="PTHR43266">
    <property type="entry name" value="MACROLIDE-EFFLUX PROTEIN"/>
    <property type="match status" value="1"/>
</dbReference>
<name>A0A7G9WF05_9FIRM</name>